<keyword evidence="4" id="KW-1185">Reference proteome</keyword>
<dbReference type="PROSITE" id="PS50879">
    <property type="entry name" value="RNASE_H_1"/>
    <property type="match status" value="1"/>
</dbReference>
<dbReference type="InterPro" id="IPR036397">
    <property type="entry name" value="RNaseH_sf"/>
</dbReference>
<dbReference type="SUPFAM" id="SSF53098">
    <property type="entry name" value="Ribonuclease H-like"/>
    <property type="match status" value="1"/>
</dbReference>
<dbReference type="CDD" id="cd09279">
    <property type="entry name" value="RNase_HI_like"/>
    <property type="match status" value="1"/>
</dbReference>
<comment type="caution">
    <text evidence="2">The sequence shown here is derived from an EMBL/GenBank/DDBJ whole genome shotgun (WGS) entry which is preliminary data.</text>
</comment>
<dbReference type="GO" id="GO:0004523">
    <property type="term" value="F:RNA-DNA hybrid ribonuclease activity"/>
    <property type="evidence" value="ECO:0007669"/>
    <property type="project" value="UniProtKB-EC"/>
</dbReference>
<keyword evidence="2" id="KW-0378">Hydrolase</keyword>
<dbReference type="EC" id="3.1.26.4" evidence="2"/>
<protein>
    <submittedName>
        <fullName evidence="2">Ribonuclease HI</fullName>
        <ecNumber evidence="2">3.1.26.4</ecNumber>
    </submittedName>
</protein>
<evidence type="ECO:0000259" key="1">
    <source>
        <dbReference type="PROSITE" id="PS50879"/>
    </source>
</evidence>
<gene>
    <name evidence="2" type="ORF">J2W88_000360</name>
    <name evidence="3" type="ORF">J2W93_000360</name>
</gene>
<dbReference type="RefSeq" id="WP_110960630.1">
    <property type="nucleotide sequence ID" value="NZ_JAVDTL010000001.1"/>
</dbReference>
<dbReference type="InterPro" id="IPR012337">
    <property type="entry name" value="RNaseH-like_sf"/>
</dbReference>
<accession>A0AAJ2BVQ0</accession>
<dbReference type="AlphaFoldDB" id="A0AAJ2BVQ0"/>
<organism evidence="2 5">
    <name type="scientific">Acidovorax delafieldii</name>
    <name type="common">Pseudomonas delafieldii</name>
    <dbReference type="NCBI Taxonomy" id="47920"/>
    <lineage>
        <taxon>Bacteria</taxon>
        <taxon>Pseudomonadati</taxon>
        <taxon>Pseudomonadota</taxon>
        <taxon>Betaproteobacteria</taxon>
        <taxon>Burkholderiales</taxon>
        <taxon>Comamonadaceae</taxon>
        <taxon>Acidovorax</taxon>
    </lineage>
</organism>
<evidence type="ECO:0000313" key="4">
    <source>
        <dbReference type="Proteomes" id="UP001249076"/>
    </source>
</evidence>
<dbReference type="PANTHER" id="PTHR47723">
    <property type="entry name" value="OS05G0353850 PROTEIN"/>
    <property type="match status" value="1"/>
</dbReference>
<dbReference type="Proteomes" id="UP001249076">
    <property type="component" value="Unassembled WGS sequence"/>
</dbReference>
<dbReference type="GO" id="GO:0003676">
    <property type="term" value="F:nucleic acid binding"/>
    <property type="evidence" value="ECO:0007669"/>
    <property type="project" value="InterPro"/>
</dbReference>
<evidence type="ECO:0000313" key="5">
    <source>
        <dbReference type="Proteomes" id="UP001253458"/>
    </source>
</evidence>
<evidence type="ECO:0000313" key="2">
    <source>
        <dbReference type="EMBL" id="MDR6765102.1"/>
    </source>
</evidence>
<proteinExistence type="predicted"/>
<dbReference type="Proteomes" id="UP001253458">
    <property type="component" value="Unassembled WGS sequence"/>
</dbReference>
<reference evidence="2 4" key="1">
    <citation type="submission" date="2023-07" db="EMBL/GenBank/DDBJ databases">
        <title>Sorghum-associated microbial communities from plants grown in Nebraska, USA.</title>
        <authorList>
            <person name="Schachtman D."/>
        </authorList>
    </citation>
    <scope>NUCLEOTIDE SEQUENCE</scope>
    <source>
        <strain evidence="3 4">BE105</strain>
        <strain evidence="2">BE69</strain>
    </source>
</reference>
<dbReference type="EMBL" id="JAVDTS010000001">
    <property type="protein sequence ID" value="MDR6835539.1"/>
    <property type="molecule type" value="Genomic_DNA"/>
</dbReference>
<dbReference type="PANTHER" id="PTHR47723:SF19">
    <property type="entry name" value="POLYNUCLEOTIDYL TRANSFERASE, RIBONUCLEASE H-LIKE SUPERFAMILY PROTEIN"/>
    <property type="match status" value="1"/>
</dbReference>
<dbReference type="InterPro" id="IPR053151">
    <property type="entry name" value="RNase_H-like"/>
</dbReference>
<sequence length="165" mass="17699">MTAVRAAAPLAPGAWVIHCDGSAWPNPGRMGLGAVLTGPDGTVQHQISEATTFTGCNNEAELRALMLALQWLAQQGIATSTQVHVFSDNSVLVEQLGSHPTAPITRLATLFGEARKALRRFPQARVLWIPRHRNGAADTLARAALGLAPKAATPQSQTIKKRRRR</sequence>
<dbReference type="InterPro" id="IPR002156">
    <property type="entry name" value="RNaseH_domain"/>
</dbReference>
<feature type="domain" description="RNase H type-1" evidence="1">
    <location>
        <begin position="11"/>
        <end position="153"/>
    </location>
</feature>
<evidence type="ECO:0000313" key="3">
    <source>
        <dbReference type="EMBL" id="MDR6835539.1"/>
    </source>
</evidence>
<dbReference type="Gene3D" id="3.30.420.10">
    <property type="entry name" value="Ribonuclease H-like superfamily/Ribonuclease H"/>
    <property type="match status" value="1"/>
</dbReference>
<dbReference type="Pfam" id="PF13456">
    <property type="entry name" value="RVT_3"/>
    <property type="match status" value="1"/>
</dbReference>
<name>A0AAJ2BVQ0_ACIDE</name>
<dbReference type="EMBL" id="JAVDTL010000001">
    <property type="protein sequence ID" value="MDR6765102.1"/>
    <property type="molecule type" value="Genomic_DNA"/>
</dbReference>